<reference evidence="5 6" key="1">
    <citation type="journal article" date="2013" name="Genome Announc.">
        <title>Draft Genome Sequence of Sphingobium quisquiliarum Strain P25T, a Novel Hexachlorocyclohexane (HCH)-Degrading Bacterium Isolated from an HCH Dumpsite.</title>
        <authorList>
            <person name="Kumar Singh A."/>
            <person name="Sangwan N."/>
            <person name="Sharma A."/>
            <person name="Gupta V."/>
            <person name="Khurana J.P."/>
            <person name="Lal R."/>
        </authorList>
    </citation>
    <scope>NUCLEOTIDE SEQUENCE [LARGE SCALE GENOMIC DNA]</scope>
    <source>
        <strain evidence="5 6">P25</strain>
    </source>
</reference>
<evidence type="ECO:0000256" key="2">
    <source>
        <dbReference type="ARBA" id="ARBA00023125"/>
    </source>
</evidence>
<keyword evidence="2" id="KW-0238">DNA-binding</keyword>
<dbReference type="Pfam" id="PF00196">
    <property type="entry name" value="GerE"/>
    <property type="match status" value="1"/>
</dbReference>
<organism evidence="5 6">
    <name type="scientific">Sphingobium quisquiliarum P25</name>
    <dbReference type="NCBI Taxonomy" id="1329909"/>
    <lineage>
        <taxon>Bacteria</taxon>
        <taxon>Pseudomonadati</taxon>
        <taxon>Pseudomonadota</taxon>
        <taxon>Alphaproteobacteria</taxon>
        <taxon>Sphingomonadales</taxon>
        <taxon>Sphingomonadaceae</taxon>
        <taxon>Sphingobium</taxon>
    </lineage>
</organism>
<dbReference type="Gene3D" id="1.10.10.10">
    <property type="entry name" value="Winged helix-like DNA-binding domain superfamily/Winged helix DNA-binding domain"/>
    <property type="match status" value="1"/>
</dbReference>
<dbReference type="InterPro" id="IPR016032">
    <property type="entry name" value="Sig_transdc_resp-reg_C-effctor"/>
</dbReference>
<name>T0HUA3_9SPHN</name>
<dbReference type="PROSITE" id="PS00622">
    <property type="entry name" value="HTH_LUXR_1"/>
    <property type="match status" value="1"/>
</dbReference>
<dbReference type="InterPro" id="IPR036388">
    <property type="entry name" value="WH-like_DNA-bd_sf"/>
</dbReference>
<evidence type="ECO:0000313" key="6">
    <source>
        <dbReference type="Proteomes" id="UP000015525"/>
    </source>
</evidence>
<proteinExistence type="predicted"/>
<dbReference type="InterPro" id="IPR000792">
    <property type="entry name" value="Tscrpt_reg_LuxR_C"/>
</dbReference>
<keyword evidence="3" id="KW-0804">Transcription</keyword>
<evidence type="ECO:0000256" key="3">
    <source>
        <dbReference type="ARBA" id="ARBA00023163"/>
    </source>
</evidence>
<dbReference type="RefSeq" id="WP_021239171.1">
    <property type="nucleotide sequence ID" value="NZ_ATHO01000141.1"/>
</dbReference>
<accession>T0HUA3</accession>
<dbReference type="EMBL" id="ATHO01000141">
    <property type="protein sequence ID" value="EQB02850.1"/>
    <property type="molecule type" value="Genomic_DNA"/>
</dbReference>
<protein>
    <recommendedName>
        <fullName evidence="4">HTH luxR-type domain-containing protein</fullName>
    </recommendedName>
</protein>
<gene>
    <name evidence="5" type="ORF">L288_15570</name>
</gene>
<feature type="domain" description="HTH luxR-type" evidence="4">
    <location>
        <begin position="166"/>
        <end position="231"/>
    </location>
</feature>
<dbReference type="Proteomes" id="UP000015525">
    <property type="component" value="Unassembled WGS sequence"/>
</dbReference>
<dbReference type="PANTHER" id="PTHR44688:SF16">
    <property type="entry name" value="DNA-BINDING TRANSCRIPTIONAL ACTIVATOR DEVR_DOSR"/>
    <property type="match status" value="1"/>
</dbReference>
<dbReference type="CDD" id="cd06170">
    <property type="entry name" value="LuxR_C_like"/>
    <property type="match status" value="1"/>
</dbReference>
<dbReference type="GO" id="GO:0003677">
    <property type="term" value="F:DNA binding"/>
    <property type="evidence" value="ECO:0007669"/>
    <property type="project" value="UniProtKB-KW"/>
</dbReference>
<dbReference type="SMART" id="SM00421">
    <property type="entry name" value="HTH_LUXR"/>
    <property type="match status" value="1"/>
</dbReference>
<dbReference type="PATRIC" id="fig|1329909.3.peg.2995"/>
<evidence type="ECO:0000256" key="1">
    <source>
        <dbReference type="ARBA" id="ARBA00023015"/>
    </source>
</evidence>
<comment type="caution">
    <text evidence="5">The sequence shown here is derived from an EMBL/GenBank/DDBJ whole genome shotgun (WGS) entry which is preliminary data.</text>
</comment>
<evidence type="ECO:0000313" key="5">
    <source>
        <dbReference type="EMBL" id="EQB02850.1"/>
    </source>
</evidence>
<evidence type="ECO:0000259" key="4">
    <source>
        <dbReference type="PROSITE" id="PS50043"/>
    </source>
</evidence>
<sequence length="232" mass="26429">MQQAQDSTFNAAAIFTDVTHAFRSLLPWDGACFYLVDDQGGTFAHYLVQLPTEQLKLYRSKLASHDPLSPARFNDSDRNVITLESAQHDFDSGLYVNAFLNAYELPHEVELFFRDSQDRIIAGMGLFRTARSGRFRVQDVDLLNRVHPLAECSFRFLDHKARRKPCLRESYELTRREAEVVAHVQAGHSNRSVARLLGIKEATVKAHLFNAYEKIGVSSRTELLSRIHLLGH</sequence>
<dbReference type="SUPFAM" id="SSF46894">
    <property type="entry name" value="C-terminal effector domain of the bipartite response regulators"/>
    <property type="match status" value="1"/>
</dbReference>
<dbReference type="PROSITE" id="PS50043">
    <property type="entry name" value="HTH_LUXR_2"/>
    <property type="match status" value="1"/>
</dbReference>
<dbReference type="PRINTS" id="PR00038">
    <property type="entry name" value="HTHLUXR"/>
</dbReference>
<dbReference type="GO" id="GO:0006355">
    <property type="term" value="P:regulation of DNA-templated transcription"/>
    <property type="evidence" value="ECO:0007669"/>
    <property type="project" value="InterPro"/>
</dbReference>
<keyword evidence="1" id="KW-0805">Transcription regulation</keyword>
<keyword evidence="6" id="KW-1185">Reference proteome</keyword>
<dbReference type="PANTHER" id="PTHR44688">
    <property type="entry name" value="DNA-BINDING TRANSCRIPTIONAL ACTIVATOR DEVR_DOSR"/>
    <property type="match status" value="1"/>
</dbReference>
<dbReference type="AlphaFoldDB" id="T0HUA3"/>